<sequence>MQPPSHHRLLRSGLAALAAVALTAAAGCGSGPDTAGPTRTKGSAVSAARCAENEAAGKITYLSGYQYQASASILEYVAAEKLGYFDDLCLDVSLRPGTGDTAQNTKLLAGGRATVAAVAEQDVIQARAAGIDIEGVSSYSDAGLDVLMTNKDITALPQLDGKVVGHKGYVPAAVEAMMVKAGVRWDSLKLVKEGYDPSVLPRRQGGLEALTGFVSNEPNQLRAAGKDVTVWQPVDYGIPSSLGAMAVNPAFAKAHPHAVQDVLRAALHAYAYCSSGAAHIRECVGYAAGLSGPTYDKTLNTTIWRTETQVVRDNPTPGQPLGGLDLSNVTELVAMLHRFAIVPAGVTAARARGWFDTSYVDGLYAAGKLVWPAP</sequence>
<dbReference type="AlphaFoldDB" id="A0A7U3UP84"/>
<feature type="chain" id="PRO_5038613263" evidence="1">
    <location>
        <begin position="27"/>
        <end position="374"/>
    </location>
</feature>
<gene>
    <name evidence="3" type="ORF">RVR_1399</name>
</gene>
<feature type="signal peptide" evidence="1">
    <location>
        <begin position="1"/>
        <end position="26"/>
    </location>
</feature>
<evidence type="ECO:0000313" key="3">
    <source>
        <dbReference type="EMBL" id="BBA96209.1"/>
    </source>
</evidence>
<organism evidence="3 4">
    <name type="scientific">Actinacidiphila reveromycinica</name>
    <dbReference type="NCBI Taxonomy" id="659352"/>
    <lineage>
        <taxon>Bacteria</taxon>
        <taxon>Bacillati</taxon>
        <taxon>Actinomycetota</taxon>
        <taxon>Actinomycetes</taxon>
        <taxon>Kitasatosporales</taxon>
        <taxon>Streptomycetaceae</taxon>
        <taxon>Actinacidiphila</taxon>
    </lineage>
</organism>
<evidence type="ECO:0000313" key="4">
    <source>
        <dbReference type="Proteomes" id="UP000595703"/>
    </source>
</evidence>
<proteinExistence type="predicted"/>
<reference evidence="3 4" key="2">
    <citation type="journal article" date="2011" name="J. Antibiot.">
        <title>Furaquinocins I and J: novel polyketide isoprenoid hybrid compounds from Streptomyces reveromyceticus SN-593.</title>
        <authorList>
            <person name="Panthee S."/>
            <person name="Takahashi S."/>
            <person name="Takagi H."/>
            <person name="Nogawa T."/>
            <person name="Oowada E."/>
            <person name="Uramoto M."/>
            <person name="Osada H."/>
        </authorList>
    </citation>
    <scope>NUCLEOTIDE SEQUENCE [LARGE SCALE GENOMIC DNA]</scope>
    <source>
        <strain evidence="3 4">SN-593</strain>
    </source>
</reference>
<dbReference type="PANTHER" id="PTHR31528:SF3">
    <property type="entry name" value="THIAMINE BIOSYNTHESIS PROTEIN HI_0357-RELATED"/>
    <property type="match status" value="1"/>
</dbReference>
<dbReference type="SUPFAM" id="SSF53850">
    <property type="entry name" value="Periplasmic binding protein-like II"/>
    <property type="match status" value="1"/>
</dbReference>
<dbReference type="GO" id="GO:0009228">
    <property type="term" value="P:thiamine biosynthetic process"/>
    <property type="evidence" value="ECO:0007669"/>
    <property type="project" value="InterPro"/>
</dbReference>
<dbReference type="RefSeq" id="WP_202232676.1">
    <property type="nucleotide sequence ID" value="NZ_AP018365.1"/>
</dbReference>
<keyword evidence="1" id="KW-0732">Signal</keyword>
<dbReference type="InterPro" id="IPR015168">
    <property type="entry name" value="SsuA/THI5"/>
</dbReference>
<keyword evidence="4" id="KW-1185">Reference proteome</keyword>
<evidence type="ECO:0000256" key="1">
    <source>
        <dbReference type="SAM" id="SignalP"/>
    </source>
</evidence>
<dbReference type="Proteomes" id="UP000595703">
    <property type="component" value="Chromosome"/>
</dbReference>
<reference evidence="3 4" key="1">
    <citation type="journal article" date="2010" name="J. Bacteriol.">
        <title>Biochemical characterization of a novel indole prenyltransferase from Streptomyces sp. SN-593.</title>
        <authorList>
            <person name="Takahashi S."/>
            <person name="Takagi H."/>
            <person name="Toyoda A."/>
            <person name="Uramoto M."/>
            <person name="Nogawa T."/>
            <person name="Ueki M."/>
            <person name="Sakaki Y."/>
            <person name="Osada H."/>
        </authorList>
    </citation>
    <scope>NUCLEOTIDE SEQUENCE [LARGE SCALE GENOMIC DNA]</scope>
    <source>
        <strain evidence="3 4">SN-593</strain>
    </source>
</reference>
<dbReference type="Pfam" id="PF09084">
    <property type="entry name" value="NMT1"/>
    <property type="match status" value="1"/>
</dbReference>
<dbReference type="InterPro" id="IPR027939">
    <property type="entry name" value="NMT1/THI5"/>
</dbReference>
<name>A0A7U3UP84_9ACTN</name>
<dbReference type="PANTHER" id="PTHR31528">
    <property type="entry name" value="4-AMINO-5-HYDROXYMETHYL-2-METHYLPYRIMIDINE PHOSPHATE SYNTHASE THI11-RELATED"/>
    <property type="match status" value="1"/>
</dbReference>
<dbReference type="Gene3D" id="3.40.190.10">
    <property type="entry name" value="Periplasmic binding protein-like II"/>
    <property type="match status" value="2"/>
</dbReference>
<reference evidence="3 4" key="4">
    <citation type="journal article" date="2020" name="Sci. Rep.">
        <title>beta-carboline chemical signals induce reveromycin production through a LuxR family regulator in Streptomyces sp. SN-593.</title>
        <authorList>
            <person name="Panthee S."/>
            <person name="Kito N."/>
            <person name="Hayashi T."/>
            <person name="Shimizu T."/>
            <person name="Ishikawa J."/>
            <person name="Hamamoto H."/>
            <person name="Osada H."/>
            <person name="Takahashi S."/>
        </authorList>
    </citation>
    <scope>NUCLEOTIDE SEQUENCE [LARGE SCALE GENOMIC DNA]</scope>
    <source>
        <strain evidence="3 4">SN-593</strain>
    </source>
</reference>
<accession>A0A7U3UP84</accession>
<reference evidence="3 4" key="3">
    <citation type="journal article" date="2011" name="Nat. Chem. Biol.">
        <title>Reveromycin A biosynthesis uses RevG and RevJ for stereospecific spiroacetal formation.</title>
        <authorList>
            <person name="Takahashi S."/>
            <person name="Toyoda A."/>
            <person name="Sekiyama Y."/>
            <person name="Takagi H."/>
            <person name="Nogawa T."/>
            <person name="Uramoto M."/>
            <person name="Suzuki R."/>
            <person name="Koshino H."/>
            <person name="Kumano T."/>
            <person name="Panthee S."/>
            <person name="Dairi T."/>
            <person name="Ishikawa J."/>
            <person name="Ikeda H."/>
            <person name="Sakaki Y."/>
            <person name="Osada H."/>
        </authorList>
    </citation>
    <scope>NUCLEOTIDE SEQUENCE [LARGE SCALE GENOMIC DNA]</scope>
    <source>
        <strain evidence="3 4">SN-593</strain>
    </source>
</reference>
<feature type="domain" description="SsuA/THI5-like" evidence="2">
    <location>
        <begin position="75"/>
        <end position="273"/>
    </location>
</feature>
<evidence type="ECO:0000259" key="2">
    <source>
        <dbReference type="Pfam" id="PF09084"/>
    </source>
</evidence>
<dbReference type="KEGG" id="arev:RVR_1399"/>
<protein>
    <submittedName>
        <fullName evidence="3">Putative NMT1/THI5 like protein</fullName>
    </submittedName>
</protein>
<dbReference type="EMBL" id="AP018365">
    <property type="protein sequence ID" value="BBA96209.1"/>
    <property type="molecule type" value="Genomic_DNA"/>
</dbReference>